<feature type="transmembrane region" description="Helical" evidence="7">
    <location>
        <begin position="9"/>
        <end position="30"/>
    </location>
</feature>
<feature type="transmembrane region" description="Helical" evidence="7">
    <location>
        <begin position="107"/>
        <end position="126"/>
    </location>
</feature>
<keyword evidence="2 7" id="KW-0813">Transport</keyword>
<evidence type="ECO:0000256" key="2">
    <source>
        <dbReference type="ARBA" id="ARBA00022448"/>
    </source>
</evidence>
<feature type="transmembrane region" description="Helical" evidence="7">
    <location>
        <begin position="138"/>
        <end position="165"/>
    </location>
</feature>
<comment type="caution">
    <text evidence="9">The sequence shown here is derived from an EMBL/GenBank/DDBJ whole genome shotgun (WGS) entry which is preliminary data.</text>
</comment>
<dbReference type="Pfam" id="PF19300">
    <property type="entry name" value="BPD_transp_1_N"/>
    <property type="match status" value="1"/>
</dbReference>
<feature type="transmembrane region" description="Helical" evidence="7">
    <location>
        <begin position="177"/>
        <end position="196"/>
    </location>
</feature>
<keyword evidence="4 7" id="KW-0812">Transmembrane</keyword>
<evidence type="ECO:0000256" key="7">
    <source>
        <dbReference type="RuleBase" id="RU363032"/>
    </source>
</evidence>
<dbReference type="EMBL" id="DSMG01000077">
    <property type="protein sequence ID" value="HDX31194.1"/>
    <property type="molecule type" value="Genomic_DNA"/>
</dbReference>
<proteinExistence type="inferred from homology"/>
<dbReference type="AlphaFoldDB" id="A0A7C1FIA6"/>
<protein>
    <submittedName>
        <fullName evidence="9">ABC transporter permease</fullName>
    </submittedName>
</protein>
<evidence type="ECO:0000256" key="1">
    <source>
        <dbReference type="ARBA" id="ARBA00004651"/>
    </source>
</evidence>
<dbReference type="InterPro" id="IPR035906">
    <property type="entry name" value="MetI-like_sf"/>
</dbReference>
<organism evidence="9">
    <name type="scientific">Caldilinea aerophila</name>
    <dbReference type="NCBI Taxonomy" id="133453"/>
    <lineage>
        <taxon>Bacteria</taxon>
        <taxon>Bacillati</taxon>
        <taxon>Chloroflexota</taxon>
        <taxon>Caldilineae</taxon>
        <taxon>Caldilineales</taxon>
        <taxon>Caldilineaceae</taxon>
        <taxon>Caldilinea</taxon>
    </lineage>
</organism>
<evidence type="ECO:0000256" key="5">
    <source>
        <dbReference type="ARBA" id="ARBA00022989"/>
    </source>
</evidence>
<evidence type="ECO:0000259" key="8">
    <source>
        <dbReference type="PROSITE" id="PS50928"/>
    </source>
</evidence>
<dbReference type="SUPFAM" id="SSF161098">
    <property type="entry name" value="MetI-like"/>
    <property type="match status" value="1"/>
</dbReference>
<dbReference type="PANTHER" id="PTHR43163">
    <property type="entry name" value="DIPEPTIDE TRANSPORT SYSTEM PERMEASE PROTEIN DPPB-RELATED"/>
    <property type="match status" value="1"/>
</dbReference>
<dbReference type="Pfam" id="PF00528">
    <property type="entry name" value="BPD_transp_1"/>
    <property type="match status" value="1"/>
</dbReference>
<evidence type="ECO:0000256" key="6">
    <source>
        <dbReference type="ARBA" id="ARBA00023136"/>
    </source>
</evidence>
<dbReference type="PANTHER" id="PTHR43163:SF6">
    <property type="entry name" value="DIPEPTIDE TRANSPORT SYSTEM PERMEASE PROTEIN DPPB-RELATED"/>
    <property type="match status" value="1"/>
</dbReference>
<dbReference type="Gene3D" id="1.10.3720.10">
    <property type="entry name" value="MetI-like"/>
    <property type="match status" value="1"/>
</dbReference>
<dbReference type="PROSITE" id="PS50928">
    <property type="entry name" value="ABC_TM1"/>
    <property type="match status" value="1"/>
</dbReference>
<accession>A0A7C1FIA6</accession>
<sequence length="311" mass="34631">MGRYIAVRLFHGVIVIFLISLLTFIVMRMMPGDPVYLLLGEGQVRISEDQIQAIRARWGLDRSYPEQYLIWVGNLLTGNFGESIIRTGVPVRDMIFEAIPVTAQLNLYSMALALLLSVPMGIWAAVKRNSIVDYTSSVISVVGVATPNFWLSLMLIIVFALMLRWLPPFGLKSWQGFILPVVVLAIEQMAVFTRVMRSSTIEALKQDYVRTATAKGLSRRAVILNHAVRNALLPLVTVIGFNVAFLLSGTIVVETIFALPGIGRLFTDSIFRLDYQVVQSLVVILAVLVVVANLLTDLVYAVIDPRIRLSR</sequence>
<keyword evidence="3" id="KW-1003">Cell membrane</keyword>
<keyword evidence="5 7" id="KW-1133">Transmembrane helix</keyword>
<feature type="domain" description="ABC transmembrane type-1" evidence="8">
    <location>
        <begin position="99"/>
        <end position="296"/>
    </location>
</feature>
<feature type="transmembrane region" description="Helical" evidence="7">
    <location>
        <begin position="277"/>
        <end position="303"/>
    </location>
</feature>
<dbReference type="CDD" id="cd06261">
    <property type="entry name" value="TM_PBP2"/>
    <property type="match status" value="1"/>
</dbReference>
<evidence type="ECO:0000256" key="3">
    <source>
        <dbReference type="ARBA" id="ARBA00022475"/>
    </source>
</evidence>
<dbReference type="GO" id="GO:0005886">
    <property type="term" value="C:plasma membrane"/>
    <property type="evidence" value="ECO:0007669"/>
    <property type="project" value="UniProtKB-SubCell"/>
</dbReference>
<dbReference type="InterPro" id="IPR000515">
    <property type="entry name" value="MetI-like"/>
</dbReference>
<name>A0A7C1FIA6_9CHLR</name>
<dbReference type="InterPro" id="IPR045621">
    <property type="entry name" value="BPD_transp_1_N"/>
</dbReference>
<feature type="transmembrane region" description="Helical" evidence="7">
    <location>
        <begin position="232"/>
        <end position="257"/>
    </location>
</feature>
<keyword evidence="6 7" id="KW-0472">Membrane</keyword>
<dbReference type="GO" id="GO:0055085">
    <property type="term" value="P:transmembrane transport"/>
    <property type="evidence" value="ECO:0007669"/>
    <property type="project" value="InterPro"/>
</dbReference>
<comment type="similarity">
    <text evidence="7">Belongs to the binding-protein-dependent transport system permease family.</text>
</comment>
<evidence type="ECO:0000256" key="4">
    <source>
        <dbReference type="ARBA" id="ARBA00022692"/>
    </source>
</evidence>
<evidence type="ECO:0000313" key="9">
    <source>
        <dbReference type="EMBL" id="HDX31194.1"/>
    </source>
</evidence>
<comment type="subcellular location">
    <subcellularLocation>
        <location evidence="1 7">Cell membrane</location>
        <topology evidence="1 7">Multi-pass membrane protein</topology>
    </subcellularLocation>
</comment>
<gene>
    <name evidence="9" type="ORF">ENQ20_06820</name>
</gene>
<reference evidence="9" key="1">
    <citation type="journal article" date="2020" name="mSystems">
        <title>Genome- and Community-Level Interaction Insights into Carbon Utilization and Element Cycling Functions of Hydrothermarchaeota in Hydrothermal Sediment.</title>
        <authorList>
            <person name="Zhou Z."/>
            <person name="Liu Y."/>
            <person name="Xu W."/>
            <person name="Pan J."/>
            <person name="Luo Z.H."/>
            <person name="Li M."/>
        </authorList>
    </citation>
    <scope>NUCLEOTIDE SEQUENCE [LARGE SCALE GENOMIC DNA]</scope>
    <source>
        <strain evidence="9">SpSt-289</strain>
    </source>
</reference>